<name>A0A4R6ALP9_9RHOB</name>
<dbReference type="SUPFAM" id="SSF47413">
    <property type="entry name" value="lambda repressor-like DNA-binding domains"/>
    <property type="match status" value="1"/>
</dbReference>
<dbReference type="Gene3D" id="1.10.260.40">
    <property type="entry name" value="lambda repressor-like DNA-binding domains"/>
    <property type="match status" value="1"/>
</dbReference>
<dbReference type="EMBL" id="SMZO01000063">
    <property type="protein sequence ID" value="TDL84587.1"/>
    <property type="molecule type" value="Genomic_DNA"/>
</dbReference>
<dbReference type="Gene3D" id="1.10.10.2910">
    <property type="match status" value="1"/>
</dbReference>
<dbReference type="Pfam" id="PF06114">
    <property type="entry name" value="Peptidase_M78"/>
    <property type="match status" value="1"/>
</dbReference>
<evidence type="ECO:0000256" key="1">
    <source>
        <dbReference type="ARBA" id="ARBA00007227"/>
    </source>
</evidence>
<dbReference type="PANTHER" id="PTHR43236:SF1">
    <property type="entry name" value="BLL7220 PROTEIN"/>
    <property type="match status" value="1"/>
</dbReference>
<dbReference type="InterPro" id="IPR010982">
    <property type="entry name" value="Lambda_DNA-bd_dom_sf"/>
</dbReference>
<dbReference type="PROSITE" id="PS50943">
    <property type="entry name" value="HTH_CROC1"/>
    <property type="match status" value="1"/>
</dbReference>
<comment type="caution">
    <text evidence="3">The sequence shown here is derived from an EMBL/GenBank/DDBJ whole genome shotgun (WGS) entry which is preliminary data.</text>
</comment>
<accession>A0A4R6ALP9</accession>
<dbReference type="GO" id="GO:0003677">
    <property type="term" value="F:DNA binding"/>
    <property type="evidence" value="ECO:0007669"/>
    <property type="project" value="InterPro"/>
</dbReference>
<gene>
    <name evidence="3" type="ORF">E2L05_17745</name>
</gene>
<dbReference type="Pfam" id="PF01381">
    <property type="entry name" value="HTH_3"/>
    <property type="match status" value="1"/>
</dbReference>
<dbReference type="RefSeq" id="WP_133344146.1">
    <property type="nucleotide sequence ID" value="NZ_SMZO01000063.1"/>
</dbReference>
<evidence type="ECO:0000313" key="4">
    <source>
        <dbReference type="Proteomes" id="UP000294562"/>
    </source>
</evidence>
<feature type="domain" description="HTH cro/C1-type" evidence="2">
    <location>
        <begin position="6"/>
        <end position="62"/>
    </location>
</feature>
<reference evidence="3 4" key="1">
    <citation type="submission" date="2019-03" db="EMBL/GenBank/DDBJ databases">
        <title>Rhodobacteraceae bacterium SM1902, a new member of the family Rhodobacteraceae isolated from Yantai.</title>
        <authorList>
            <person name="Sun Y."/>
        </authorList>
    </citation>
    <scope>NUCLEOTIDE SEQUENCE [LARGE SCALE GENOMIC DNA]</scope>
    <source>
        <strain evidence="3 4">SM1902</strain>
    </source>
</reference>
<dbReference type="AlphaFoldDB" id="A0A4R6ALP9"/>
<proteinExistence type="inferred from homology"/>
<dbReference type="InterPro" id="IPR052345">
    <property type="entry name" value="Rad_response_metalloprotease"/>
</dbReference>
<dbReference type="InterPro" id="IPR010359">
    <property type="entry name" value="IrrE_HExxH"/>
</dbReference>
<comment type="similarity">
    <text evidence="1">Belongs to the short-chain fatty acyl-CoA assimilation regulator (ScfR) family.</text>
</comment>
<keyword evidence="4" id="KW-1185">Reference proteome</keyword>
<sequence>MFGQRLKLARKRAGLSMQALADHVTPSVSAQAISKYEAEKMMPSSSVLIGLSKALGVSLDFMVGGQVEALESLEWRKTSKASARDRAMAEAVVIEKLENYLAIEDILDLRPDADPFSKLRIDEILDDDEVDEKAREVRDEWKLGIDPIPSMTALLEDKGLKVIEADLPERINGMACHVKRADGPSTEVIVVARQTNVERKRFNLAHELAHRIIADVGKTNLKLEKAMNRFAGAFLIPEEHLIAEAGQNRSGMTYHEIMRLKHTYGVSAAAMMVRLGQVGILSPSAVEYAFKSYARSWRNVEPEQIGEGEGFAAFETPQRFERLVWRALGEELISPVRAAQMLNVPLSIIERDIRGPRDH</sequence>
<dbReference type="Proteomes" id="UP000294562">
    <property type="component" value="Unassembled WGS sequence"/>
</dbReference>
<dbReference type="OrthoDB" id="9794834at2"/>
<protein>
    <submittedName>
        <fullName evidence="3">ImmA/IrrE family metallo-endopeptidase</fullName>
    </submittedName>
</protein>
<dbReference type="PANTHER" id="PTHR43236">
    <property type="entry name" value="ANTITOXIN HIGA1"/>
    <property type="match status" value="1"/>
</dbReference>
<organism evidence="3 4">
    <name type="scientific">Meridianimarinicoccus aquatilis</name>
    <dbReference type="NCBI Taxonomy" id="2552766"/>
    <lineage>
        <taxon>Bacteria</taxon>
        <taxon>Pseudomonadati</taxon>
        <taxon>Pseudomonadota</taxon>
        <taxon>Alphaproteobacteria</taxon>
        <taxon>Rhodobacterales</taxon>
        <taxon>Paracoccaceae</taxon>
        <taxon>Meridianimarinicoccus</taxon>
    </lineage>
</organism>
<evidence type="ECO:0000259" key="2">
    <source>
        <dbReference type="PROSITE" id="PS50943"/>
    </source>
</evidence>
<dbReference type="SMART" id="SM00530">
    <property type="entry name" value="HTH_XRE"/>
    <property type="match status" value="1"/>
</dbReference>
<dbReference type="InterPro" id="IPR001387">
    <property type="entry name" value="Cro/C1-type_HTH"/>
</dbReference>
<dbReference type="CDD" id="cd00093">
    <property type="entry name" value="HTH_XRE"/>
    <property type="match status" value="1"/>
</dbReference>
<evidence type="ECO:0000313" key="3">
    <source>
        <dbReference type="EMBL" id="TDL84587.1"/>
    </source>
</evidence>